<evidence type="ECO:0000256" key="3">
    <source>
        <dbReference type="ARBA" id="ARBA00009105"/>
    </source>
</evidence>
<keyword evidence="6 12" id="KW-0812">Transmembrane</keyword>
<evidence type="ECO:0000256" key="4">
    <source>
        <dbReference type="ARBA" id="ARBA00022676"/>
    </source>
</evidence>
<evidence type="ECO:0000256" key="5">
    <source>
        <dbReference type="ARBA" id="ARBA00022679"/>
    </source>
</evidence>
<evidence type="ECO:0000256" key="6">
    <source>
        <dbReference type="ARBA" id="ARBA00022692"/>
    </source>
</evidence>
<organism evidence="13 14">
    <name type="scientific">Lodderomyces elongisporus (strain ATCC 11503 / CBS 2605 / JCM 1781 / NBRC 1676 / NRRL YB-4239)</name>
    <name type="common">Yeast</name>
    <name type="synonym">Saccharomyces elongisporus</name>
    <dbReference type="NCBI Taxonomy" id="379508"/>
    <lineage>
        <taxon>Eukaryota</taxon>
        <taxon>Fungi</taxon>
        <taxon>Dikarya</taxon>
        <taxon>Ascomycota</taxon>
        <taxon>Saccharomycotina</taxon>
        <taxon>Pichiomycetes</taxon>
        <taxon>Debaryomycetaceae</taxon>
        <taxon>Candida/Lodderomyces clade</taxon>
        <taxon>Lodderomyces</taxon>
    </lineage>
</organism>
<evidence type="ECO:0000313" key="13">
    <source>
        <dbReference type="EMBL" id="EDK47272.1"/>
    </source>
</evidence>
<dbReference type="EMBL" id="CH981533">
    <property type="protein sequence ID" value="EDK47272.1"/>
    <property type="molecule type" value="Genomic_DNA"/>
</dbReference>
<dbReference type="AlphaFoldDB" id="A5E764"/>
<evidence type="ECO:0000313" key="14">
    <source>
        <dbReference type="Proteomes" id="UP000001996"/>
    </source>
</evidence>
<keyword evidence="10 12" id="KW-0472">Membrane</keyword>
<dbReference type="GO" id="GO:0006493">
    <property type="term" value="P:protein O-linked glycosylation"/>
    <property type="evidence" value="ECO:0007669"/>
    <property type="project" value="TreeGrafter"/>
</dbReference>
<keyword evidence="5" id="KW-0808">Transferase</keyword>
<dbReference type="InParanoid" id="A5E764"/>
<dbReference type="VEuPathDB" id="FungiDB:LELG_05453"/>
<evidence type="ECO:0000256" key="9">
    <source>
        <dbReference type="ARBA" id="ARBA00023034"/>
    </source>
</evidence>
<comment type="similarity">
    <text evidence="3">Belongs to the MNN1/MNT family.</text>
</comment>
<keyword evidence="7" id="KW-0735">Signal-anchor</keyword>
<dbReference type="FunCoup" id="A5E764">
    <property type="interactions" value="36"/>
</dbReference>
<dbReference type="GO" id="GO:0046354">
    <property type="term" value="P:mannan biosynthetic process"/>
    <property type="evidence" value="ECO:0007669"/>
    <property type="project" value="UniProtKB-ARBA"/>
</dbReference>
<dbReference type="GO" id="GO:0000139">
    <property type="term" value="C:Golgi membrane"/>
    <property type="evidence" value="ECO:0007669"/>
    <property type="project" value="UniProtKB-SubCell"/>
</dbReference>
<dbReference type="InterPro" id="IPR029044">
    <property type="entry name" value="Nucleotide-diphossugar_trans"/>
</dbReference>
<dbReference type="KEGG" id="lel:PVL30_004993"/>
<dbReference type="GO" id="GO:0000033">
    <property type="term" value="F:alpha-1,3-mannosyltransferase activity"/>
    <property type="evidence" value="ECO:0007669"/>
    <property type="project" value="TreeGrafter"/>
</dbReference>
<evidence type="ECO:0000256" key="1">
    <source>
        <dbReference type="ARBA" id="ARBA00004323"/>
    </source>
</evidence>
<sequence length="793" mass="92537">MMLFLQYIVDMIRILNRKNKRAIRLYVFALVWLTVVLYWYRDYYYFSSPLMAEENEESLHSIYDVHDDHFKLPTPVEFFNNGEPKDFKEDSTYKMLYHAYGIIEKQGMTERPASVYTQIFQNHDMVSVLGHLNFRQRCELFFKNLFLIDQNWALDPGRKYELGFGKPYEEFIAQNLEKFKAQYEKEKLERSQKPGLTVIIHFKDYIMDKFNKEKMLRFEQDTINDLSILRLYNKCYVTNDDEAQKKDISAFIAKQQKFMARGERKTKDSTFRLTKSEKLITSGAFSSSSTTSNFDHRIYPWLSLELPIFERWTGEAYTSIPVYRDILKDKTQPPPTASTTSSSKITNTNFFKTYKSLCNGKGIVLTIGDHHGETAANLIRLLRALNNRLPIQILYHDGLRTDTKEKLVAAARDNFLDLPRSYSKVSDLLPRDPLRRKTKYQGFPKQELWFVNMGQTIHSNHKNKFLGFANKLLATLFNSFNEFILVDADTVLLQNPEIFFQLQGYKTTGTFFFQDRGTSKSRSLLDGKIFHYLSQSGIDKIMFDINNFSNHTLQQKLFRGAVHSMESGLVVIDRRRHFSSLLLIVHLNFIDLITGKIHGEKELFWLGFAFNGDENYHFNQLDAAAVGELTSPLVRKKPNGDHYHSQQLCSAHPGHISEEDGRSLLWINSGFKYCHNYESVDYPKELEISQQLPFVEKTVLSFKRLYSSPLRIQHAIIPPVDDELTWRQNDAEEPASGWIMTKYCRGYLWCAHLSIGGKIEPDKDNTMEGKLITFSDQERSLFDFYGDIWLGLE</sequence>
<dbReference type="PANTHER" id="PTHR31392">
    <property type="entry name" value="ALPHA-1,3-MANNOSYLTRANSFERASE MNN1-RELATED"/>
    <property type="match status" value="1"/>
</dbReference>
<comment type="pathway">
    <text evidence="2">Protein modification; protein glycosylation.</text>
</comment>
<evidence type="ECO:0000256" key="8">
    <source>
        <dbReference type="ARBA" id="ARBA00022989"/>
    </source>
</evidence>
<gene>
    <name evidence="13" type="ORF">LELG_05453</name>
</gene>
<dbReference type="OrthoDB" id="430354at2759"/>
<dbReference type="PANTHER" id="PTHR31392:SF1">
    <property type="entry name" value="ALPHA-1,3-MANNOSYLTRANSFERASE MNN1-RELATED"/>
    <property type="match status" value="1"/>
</dbReference>
<evidence type="ECO:0000256" key="7">
    <source>
        <dbReference type="ARBA" id="ARBA00022968"/>
    </source>
</evidence>
<evidence type="ECO:0000256" key="10">
    <source>
        <dbReference type="ARBA" id="ARBA00023136"/>
    </source>
</evidence>
<keyword evidence="11" id="KW-0325">Glycoprotein</keyword>
<dbReference type="SUPFAM" id="SSF53448">
    <property type="entry name" value="Nucleotide-diphospho-sugar transferases"/>
    <property type="match status" value="1"/>
</dbReference>
<evidence type="ECO:0008006" key="15">
    <source>
        <dbReference type="Google" id="ProtNLM"/>
    </source>
</evidence>
<evidence type="ECO:0000256" key="11">
    <source>
        <dbReference type="ARBA" id="ARBA00023180"/>
    </source>
</evidence>
<reference evidence="13 14" key="1">
    <citation type="journal article" date="2009" name="Nature">
        <title>Evolution of pathogenicity and sexual reproduction in eight Candida genomes.</title>
        <authorList>
            <person name="Butler G."/>
            <person name="Rasmussen M.D."/>
            <person name="Lin M.F."/>
            <person name="Santos M.A."/>
            <person name="Sakthikumar S."/>
            <person name="Munro C.A."/>
            <person name="Rheinbay E."/>
            <person name="Grabherr M."/>
            <person name="Forche A."/>
            <person name="Reedy J.L."/>
            <person name="Agrafioti I."/>
            <person name="Arnaud M.B."/>
            <person name="Bates S."/>
            <person name="Brown A.J."/>
            <person name="Brunke S."/>
            <person name="Costanzo M.C."/>
            <person name="Fitzpatrick D.A."/>
            <person name="de Groot P.W."/>
            <person name="Harris D."/>
            <person name="Hoyer L.L."/>
            <person name="Hube B."/>
            <person name="Klis F.M."/>
            <person name="Kodira C."/>
            <person name="Lennard N."/>
            <person name="Logue M.E."/>
            <person name="Martin R."/>
            <person name="Neiman A.M."/>
            <person name="Nikolaou E."/>
            <person name="Quail M.A."/>
            <person name="Quinn J."/>
            <person name="Santos M.C."/>
            <person name="Schmitzberger F.F."/>
            <person name="Sherlock G."/>
            <person name="Shah P."/>
            <person name="Silverstein K.A."/>
            <person name="Skrzypek M.S."/>
            <person name="Soll D."/>
            <person name="Staggs R."/>
            <person name="Stansfield I."/>
            <person name="Stumpf M.P."/>
            <person name="Sudbery P.E."/>
            <person name="Srikantha T."/>
            <person name="Zeng Q."/>
            <person name="Berman J."/>
            <person name="Berriman M."/>
            <person name="Heitman J."/>
            <person name="Gow N.A."/>
            <person name="Lorenz M.C."/>
            <person name="Birren B.W."/>
            <person name="Kellis M."/>
            <person name="Cuomo C.A."/>
        </authorList>
    </citation>
    <scope>NUCLEOTIDE SEQUENCE [LARGE SCALE GENOMIC DNA]</scope>
    <source>
        <strain evidence="14">ATCC 11503 / BCRC 21390 / CBS 2605 / JCM 1781 / NBRC 1676 / NRRL YB-4239</strain>
    </source>
</reference>
<dbReference type="eggNOG" id="ENOG502RZ48">
    <property type="taxonomic scope" value="Eukaryota"/>
</dbReference>
<keyword evidence="8 12" id="KW-1133">Transmembrane helix</keyword>
<name>A5E764_LODEL</name>
<dbReference type="STRING" id="379508.A5E764"/>
<dbReference type="InterPro" id="IPR022751">
    <property type="entry name" value="Alpha_mannosyltransferase"/>
</dbReference>
<dbReference type="UniPathway" id="UPA00378"/>
<protein>
    <recommendedName>
        <fullName evidence="15">Alpha-1,3-mannosyltransferase</fullName>
    </recommendedName>
</protein>
<evidence type="ECO:0000256" key="12">
    <source>
        <dbReference type="SAM" id="Phobius"/>
    </source>
</evidence>
<dbReference type="Pfam" id="PF11051">
    <property type="entry name" value="Mannosyl_trans3"/>
    <property type="match status" value="1"/>
</dbReference>
<proteinExistence type="inferred from homology"/>
<comment type="subcellular location">
    <subcellularLocation>
        <location evidence="1">Golgi apparatus membrane</location>
        <topology evidence="1">Single-pass type II membrane protein</topology>
    </subcellularLocation>
</comment>
<dbReference type="GeneID" id="5230447"/>
<keyword evidence="14" id="KW-1185">Reference proteome</keyword>
<dbReference type="HOGENOM" id="CLU_015387_0_0_1"/>
<accession>A5E764</accession>
<feature type="transmembrane region" description="Helical" evidence="12">
    <location>
        <begin position="21"/>
        <end position="40"/>
    </location>
</feature>
<keyword evidence="9" id="KW-0333">Golgi apparatus</keyword>
<keyword evidence="4" id="KW-0328">Glycosyltransferase</keyword>
<dbReference type="Proteomes" id="UP000001996">
    <property type="component" value="Unassembled WGS sequence"/>
</dbReference>
<dbReference type="OMA" id="CHEANNI"/>
<evidence type="ECO:0000256" key="2">
    <source>
        <dbReference type="ARBA" id="ARBA00004922"/>
    </source>
</evidence>